<gene>
    <name evidence="1" type="ORF">ADEAN_000106500</name>
</gene>
<name>A0A7G2C6N3_9TRYP</name>
<protein>
    <submittedName>
        <fullName evidence="1">Uncharacterized protein</fullName>
    </submittedName>
</protein>
<reference evidence="1 2" key="1">
    <citation type="submission" date="2020-08" db="EMBL/GenBank/DDBJ databases">
        <authorList>
            <person name="Newling K."/>
            <person name="Davey J."/>
            <person name="Forrester S."/>
        </authorList>
    </citation>
    <scope>NUCLEOTIDE SEQUENCE [LARGE SCALE GENOMIC DNA]</scope>
    <source>
        <strain evidence="2">Crithidia deanei Carvalho (ATCC PRA-265)</strain>
    </source>
</reference>
<evidence type="ECO:0000313" key="2">
    <source>
        <dbReference type="Proteomes" id="UP000515908"/>
    </source>
</evidence>
<dbReference type="VEuPathDB" id="TriTrypDB:ADEAN_000106500"/>
<accession>A0A7G2C6N3</accession>
<keyword evidence="2" id="KW-1185">Reference proteome</keyword>
<sequence>MLCILFALPARLRELVELNPTPDGLRLLVRFDPLFFRLLLDPLFRLLPERAELLVRMEPVRLPPLRMLLLDPLRDPLLLEAFRSAFLRFFAAFFSFRRDFLDPLDEAERPLLLDLPDREDLLDLDDRELLLLTESPASYLELPEPIVFLCVLQQ</sequence>
<dbReference type="Proteomes" id="UP000515908">
    <property type="component" value="Chromosome 02"/>
</dbReference>
<dbReference type="EMBL" id="LR877146">
    <property type="protein sequence ID" value="CAD2213622.1"/>
    <property type="molecule type" value="Genomic_DNA"/>
</dbReference>
<dbReference type="AlphaFoldDB" id="A0A7G2C6N3"/>
<organism evidence="1 2">
    <name type="scientific">Angomonas deanei</name>
    <dbReference type="NCBI Taxonomy" id="59799"/>
    <lineage>
        <taxon>Eukaryota</taxon>
        <taxon>Discoba</taxon>
        <taxon>Euglenozoa</taxon>
        <taxon>Kinetoplastea</taxon>
        <taxon>Metakinetoplastina</taxon>
        <taxon>Trypanosomatida</taxon>
        <taxon>Trypanosomatidae</taxon>
        <taxon>Strigomonadinae</taxon>
        <taxon>Angomonas</taxon>
    </lineage>
</organism>
<evidence type="ECO:0000313" key="1">
    <source>
        <dbReference type="EMBL" id="CAD2213622.1"/>
    </source>
</evidence>
<proteinExistence type="predicted"/>